<sequence>MKIGREIKIVSGIISFLVVFYLLNPAHESLLRLLEISGILLVTFLAFFASKNLNPRLRYRVTLLVSLVSAMLIGYVTRGKFLSLKYSFIILMLLFLTIISPYLLKLVRLEPEQELSAIDLLKIVLLAVIITMYVLGIALITYQF</sequence>
<proteinExistence type="predicted"/>
<feature type="transmembrane region" description="Helical" evidence="1">
    <location>
        <begin position="61"/>
        <end position="78"/>
    </location>
</feature>
<evidence type="ECO:0000313" key="3">
    <source>
        <dbReference type="Proteomes" id="UP001492541"/>
    </source>
</evidence>
<dbReference type="RefSeq" id="WP_193807830.1">
    <property type="nucleotide sequence ID" value="NZ_CP087714.1"/>
</dbReference>
<gene>
    <name evidence="2" type="ORF">LPQ35_06420</name>
</gene>
<keyword evidence="1" id="KW-0812">Transmembrane</keyword>
<evidence type="ECO:0000256" key="1">
    <source>
        <dbReference type="SAM" id="Phobius"/>
    </source>
</evidence>
<dbReference type="GeneID" id="90449305"/>
<keyword evidence="3" id="KW-1185">Reference proteome</keyword>
<organism evidence="2 3">
    <name type="scientific">Geoglobus acetivorans</name>
    <dbReference type="NCBI Taxonomy" id="565033"/>
    <lineage>
        <taxon>Archaea</taxon>
        <taxon>Methanobacteriati</taxon>
        <taxon>Methanobacteriota</taxon>
        <taxon>Archaeoglobi</taxon>
        <taxon>Archaeoglobales</taxon>
        <taxon>Archaeoglobaceae</taxon>
        <taxon>Geoglobus</taxon>
    </lineage>
</organism>
<reference evidence="2 3" key="1">
    <citation type="submission" date="2021-11" db="EMBL/GenBank/DDBJ databases">
        <title>Whole genome of Geoglobus acetivorans.</title>
        <authorList>
            <person name="Liu D."/>
        </authorList>
    </citation>
    <scope>NUCLEOTIDE SEQUENCE [LARGE SCALE GENOMIC DNA]</scope>
    <source>
        <strain evidence="2 3">SBH6</strain>
    </source>
</reference>
<evidence type="ECO:0000313" key="2">
    <source>
        <dbReference type="EMBL" id="XAT62888.1"/>
    </source>
</evidence>
<feature type="transmembrane region" description="Helical" evidence="1">
    <location>
        <begin position="124"/>
        <end position="142"/>
    </location>
</feature>
<feature type="transmembrane region" description="Helical" evidence="1">
    <location>
        <begin position="7"/>
        <end position="24"/>
    </location>
</feature>
<dbReference type="Proteomes" id="UP001492541">
    <property type="component" value="Chromosome"/>
</dbReference>
<name>A0ABZ3GZZ6_GEOAI</name>
<protein>
    <submittedName>
        <fullName evidence="2">Uncharacterized protein</fullName>
    </submittedName>
</protein>
<feature type="transmembrane region" description="Helical" evidence="1">
    <location>
        <begin position="84"/>
        <end position="104"/>
    </location>
</feature>
<accession>A0ABZ3GZZ6</accession>
<keyword evidence="1" id="KW-1133">Transmembrane helix</keyword>
<keyword evidence="1" id="KW-0472">Membrane</keyword>
<dbReference type="EMBL" id="CP087714">
    <property type="protein sequence ID" value="XAT62888.1"/>
    <property type="molecule type" value="Genomic_DNA"/>
</dbReference>
<feature type="transmembrane region" description="Helical" evidence="1">
    <location>
        <begin position="30"/>
        <end position="49"/>
    </location>
</feature>